<dbReference type="RefSeq" id="WP_267300781.1">
    <property type="nucleotide sequence ID" value="NZ_JAOQJZ010000004.1"/>
</dbReference>
<dbReference type="Proteomes" id="UP001208131">
    <property type="component" value="Unassembled WGS sequence"/>
</dbReference>
<dbReference type="InterPro" id="IPR050287">
    <property type="entry name" value="MTA/SAH_deaminase"/>
</dbReference>
<feature type="domain" description="Amidohydrolase-related" evidence="2">
    <location>
        <begin position="57"/>
        <end position="396"/>
    </location>
</feature>
<keyword evidence="4" id="KW-1185">Reference proteome</keyword>
<accession>A0AAE3IJA6</accession>
<name>A0AAE3IJA6_9FIRM</name>
<dbReference type="GO" id="GO:0016810">
    <property type="term" value="F:hydrolase activity, acting on carbon-nitrogen (but not peptide) bonds"/>
    <property type="evidence" value="ECO:0007669"/>
    <property type="project" value="InterPro"/>
</dbReference>
<gene>
    <name evidence="3" type="ORF">OCV57_05880</name>
</gene>
<dbReference type="EMBL" id="JAOQJZ010000004">
    <property type="protein sequence ID" value="MCU6705452.1"/>
    <property type="molecule type" value="Genomic_DNA"/>
</dbReference>
<dbReference type="InterPro" id="IPR006680">
    <property type="entry name" value="Amidohydro-rel"/>
</dbReference>
<dbReference type="PANTHER" id="PTHR43794">
    <property type="entry name" value="AMINOHYDROLASE SSNA-RELATED"/>
    <property type="match status" value="1"/>
</dbReference>
<organism evidence="3 4">
    <name type="scientific">Hominimerdicola aceti</name>
    <dbReference type="NCBI Taxonomy" id="2981726"/>
    <lineage>
        <taxon>Bacteria</taxon>
        <taxon>Bacillati</taxon>
        <taxon>Bacillota</taxon>
        <taxon>Clostridia</taxon>
        <taxon>Eubacteriales</taxon>
        <taxon>Oscillospiraceae</taxon>
        <taxon>Hominimerdicola</taxon>
    </lineage>
</organism>
<dbReference type="Pfam" id="PF01979">
    <property type="entry name" value="Amidohydro_1"/>
    <property type="match status" value="1"/>
</dbReference>
<dbReference type="AlphaFoldDB" id="A0AAE3IJA6"/>
<sequence>MIRFFGGRVMTLANGIETQDIEVWTEGSKIVFVGKPKAEELDGKVFEREYDLKGNLLMPSFKNAHTHSAMTFLRSYADDMPLQDWLFKQIFPMEAKLDGEKVYWLTKLAILEYLTTGCTAAFDMYFELDDYVKACIESGFRSVLCGAVSGDKSNLERLENNYLKYNNVDPLISFMLGFHAEYTCEKELMEGVGKLAAKYKAPVAMHNSETAKEVRECIEKYGMTPTELFDSFGIFDFGGAGFHCVHMSDKDLEIFKNKGVWAVHCAGSNVKLASGIAPIVKMQDMGINIAIGTDGPASNNCLDMFREMFLMTGLQKIACDDASACPADSVLKAATVGSARAMGLSDCDIIAEGKQADLIVIDLFQPNMQPLNNIGKNLVYSGSKQNVKLTMCAGKVLYEDGEFRIGEEPAVIYKKSNEIIESMKD</sequence>
<dbReference type="PANTHER" id="PTHR43794:SF11">
    <property type="entry name" value="AMIDOHYDROLASE-RELATED DOMAIN-CONTAINING PROTEIN"/>
    <property type="match status" value="1"/>
</dbReference>
<evidence type="ECO:0000259" key="2">
    <source>
        <dbReference type="Pfam" id="PF01979"/>
    </source>
</evidence>
<keyword evidence="1" id="KW-0378">Hydrolase</keyword>
<reference evidence="3 4" key="1">
    <citation type="journal article" date="2021" name="ISME Commun">
        <title>Automated analysis of genomic sequences facilitates high-throughput and comprehensive description of bacteria.</title>
        <authorList>
            <person name="Hitch T.C.A."/>
        </authorList>
    </citation>
    <scope>NUCLEOTIDE SEQUENCE [LARGE SCALE GENOMIC DNA]</scope>
    <source>
        <strain evidence="3 4">Sanger_31</strain>
    </source>
</reference>
<dbReference type="SUPFAM" id="SSF51556">
    <property type="entry name" value="Metallo-dependent hydrolases"/>
    <property type="match status" value="1"/>
</dbReference>
<evidence type="ECO:0000313" key="4">
    <source>
        <dbReference type="Proteomes" id="UP001208131"/>
    </source>
</evidence>
<dbReference type="Gene3D" id="3.20.20.140">
    <property type="entry name" value="Metal-dependent hydrolases"/>
    <property type="match status" value="1"/>
</dbReference>
<dbReference type="CDD" id="cd01298">
    <property type="entry name" value="ATZ_TRZ_like"/>
    <property type="match status" value="1"/>
</dbReference>
<proteinExistence type="predicted"/>
<dbReference type="InterPro" id="IPR011059">
    <property type="entry name" value="Metal-dep_hydrolase_composite"/>
</dbReference>
<comment type="caution">
    <text evidence="3">The sequence shown here is derived from an EMBL/GenBank/DDBJ whole genome shotgun (WGS) entry which is preliminary data.</text>
</comment>
<protein>
    <submittedName>
        <fullName evidence="3">Amidohydrolase</fullName>
    </submittedName>
</protein>
<evidence type="ECO:0000313" key="3">
    <source>
        <dbReference type="EMBL" id="MCU6705452.1"/>
    </source>
</evidence>
<dbReference type="Gene3D" id="2.30.40.10">
    <property type="entry name" value="Urease, subunit C, domain 1"/>
    <property type="match status" value="1"/>
</dbReference>
<dbReference type="SUPFAM" id="SSF51338">
    <property type="entry name" value="Composite domain of metallo-dependent hydrolases"/>
    <property type="match status" value="1"/>
</dbReference>
<evidence type="ECO:0000256" key="1">
    <source>
        <dbReference type="ARBA" id="ARBA00022801"/>
    </source>
</evidence>
<dbReference type="InterPro" id="IPR032466">
    <property type="entry name" value="Metal_Hydrolase"/>
</dbReference>